<comment type="catalytic activity">
    <reaction evidence="5">
        <text>N-terminal L-alanyl-[ribosomal protein bS18] + acetyl-CoA = N-terminal N(alpha)-acetyl-L-alanyl-[ribosomal protein bS18] + CoA + H(+)</text>
        <dbReference type="Rhea" id="RHEA:43756"/>
        <dbReference type="Rhea" id="RHEA-COMP:10676"/>
        <dbReference type="Rhea" id="RHEA-COMP:10677"/>
        <dbReference type="ChEBI" id="CHEBI:15378"/>
        <dbReference type="ChEBI" id="CHEBI:57287"/>
        <dbReference type="ChEBI" id="CHEBI:57288"/>
        <dbReference type="ChEBI" id="CHEBI:64718"/>
        <dbReference type="ChEBI" id="CHEBI:83683"/>
        <dbReference type="EC" id="2.3.1.266"/>
    </reaction>
</comment>
<keyword evidence="8" id="KW-1185">Reference proteome</keyword>
<evidence type="ECO:0000256" key="5">
    <source>
        <dbReference type="HAMAP-Rule" id="MF_02210"/>
    </source>
</evidence>
<dbReference type="GO" id="GO:0005737">
    <property type="term" value="C:cytoplasm"/>
    <property type="evidence" value="ECO:0007669"/>
    <property type="project" value="UniProtKB-SubCell"/>
</dbReference>
<evidence type="ECO:0000256" key="3">
    <source>
        <dbReference type="ARBA" id="ARBA00022679"/>
    </source>
</evidence>
<dbReference type="GO" id="GO:0008999">
    <property type="term" value="F:protein-N-terminal-alanine acetyltransferase activity"/>
    <property type="evidence" value="ECO:0007669"/>
    <property type="project" value="UniProtKB-UniRule"/>
</dbReference>
<dbReference type="EC" id="2.3.1.266" evidence="5"/>
<comment type="subcellular location">
    <subcellularLocation>
        <location evidence="5">Cytoplasm</location>
    </subcellularLocation>
</comment>
<dbReference type="PANTHER" id="PTHR43420:SF44">
    <property type="entry name" value="ACETYLTRANSFERASE YPEA"/>
    <property type="match status" value="1"/>
</dbReference>
<evidence type="ECO:0000313" key="7">
    <source>
        <dbReference type="EMBL" id="ARN18950.1"/>
    </source>
</evidence>
<dbReference type="Pfam" id="PF00583">
    <property type="entry name" value="Acetyltransf_1"/>
    <property type="match status" value="1"/>
</dbReference>
<comment type="caution">
    <text evidence="5">Lacks conserved residue(s) required for the propagation of feature annotation.</text>
</comment>
<proteinExistence type="inferred from homology"/>
<dbReference type="PROSITE" id="PS51186">
    <property type="entry name" value="GNAT"/>
    <property type="match status" value="1"/>
</dbReference>
<dbReference type="EMBL" id="CP015118">
    <property type="protein sequence ID" value="ARN18950.1"/>
    <property type="molecule type" value="Genomic_DNA"/>
</dbReference>
<dbReference type="InterPro" id="IPR006464">
    <property type="entry name" value="AcTrfase_RimI/Ard1"/>
</dbReference>
<dbReference type="NCBIfam" id="TIGR01575">
    <property type="entry name" value="rimI"/>
    <property type="match status" value="1"/>
</dbReference>
<gene>
    <name evidence="5" type="primary">rimI</name>
    <name evidence="7" type="ORF">A4W93_02905</name>
</gene>
<dbReference type="AlphaFoldDB" id="A0A1W6L435"/>
<keyword evidence="2 5" id="KW-0963">Cytoplasm</keyword>
<comment type="similarity">
    <text evidence="1 5">Belongs to the acetyltransferase family. RimI subfamily.</text>
</comment>
<dbReference type="KEGG" id="rgu:A4W93_02905"/>
<feature type="active site" description="Proton acceptor" evidence="5">
    <location>
        <position position="111"/>
    </location>
</feature>
<feature type="domain" description="N-acetyltransferase" evidence="6">
    <location>
        <begin position="9"/>
        <end position="158"/>
    </location>
</feature>
<dbReference type="STRING" id="946333.A4W93_02905"/>
<evidence type="ECO:0000313" key="8">
    <source>
        <dbReference type="Proteomes" id="UP000193427"/>
    </source>
</evidence>
<dbReference type="InterPro" id="IPR043690">
    <property type="entry name" value="RimI"/>
</dbReference>
<accession>A0A1W6L435</accession>
<evidence type="ECO:0000256" key="2">
    <source>
        <dbReference type="ARBA" id="ARBA00022490"/>
    </source>
</evidence>
<dbReference type="InterPro" id="IPR050680">
    <property type="entry name" value="YpeA/RimI_acetyltransf"/>
</dbReference>
<dbReference type="CDD" id="cd04301">
    <property type="entry name" value="NAT_SF"/>
    <property type="match status" value="1"/>
</dbReference>
<evidence type="ECO:0000256" key="1">
    <source>
        <dbReference type="ARBA" id="ARBA00005395"/>
    </source>
</evidence>
<dbReference type="RefSeq" id="WP_431311675.1">
    <property type="nucleotide sequence ID" value="NZ_BSPR01000001.1"/>
</dbReference>
<keyword evidence="3 5" id="KW-0808">Transferase</keyword>
<evidence type="ECO:0000259" key="6">
    <source>
        <dbReference type="PROSITE" id="PS51186"/>
    </source>
</evidence>
<organism evidence="7 8">
    <name type="scientific">Piscinibacter gummiphilus</name>
    <dbReference type="NCBI Taxonomy" id="946333"/>
    <lineage>
        <taxon>Bacteria</taxon>
        <taxon>Pseudomonadati</taxon>
        <taxon>Pseudomonadota</taxon>
        <taxon>Betaproteobacteria</taxon>
        <taxon>Burkholderiales</taxon>
        <taxon>Sphaerotilaceae</taxon>
        <taxon>Piscinibacter</taxon>
    </lineage>
</organism>
<comment type="function">
    <text evidence="5">Acetylates the N-terminal alanine of ribosomal protein bS18.</text>
</comment>
<protein>
    <recommendedName>
        <fullName evidence="5">[Ribosomal protein bS18]-alanine N-acetyltransferase</fullName>
        <ecNumber evidence="5">2.3.1.266</ecNumber>
    </recommendedName>
</protein>
<sequence>MNAVIDDRRQWVPMTVLHLDAVLAIENEAYPVPWTRGNFIDSIAAGYDAWLLVDARQTLLGYFVAMDGVDEMHLLNLTVAPPLQGRGHAREMLDRLVALCRERHAQMLWLEVRVSNERAKALYARYGFQPIRMRRGYYPLPPGQMGREDAAVMSLKVEWE</sequence>
<dbReference type="Gene3D" id="3.40.630.30">
    <property type="match status" value="1"/>
</dbReference>
<feature type="binding site" evidence="5">
    <location>
        <position position="116"/>
    </location>
    <ligand>
        <name>acetyl-CoA</name>
        <dbReference type="ChEBI" id="CHEBI:57288"/>
    </ligand>
</feature>
<name>A0A1W6L435_9BURK</name>
<reference evidence="7 8" key="1">
    <citation type="submission" date="2016-04" db="EMBL/GenBank/DDBJ databases">
        <title>Complete genome sequence of natural rubber-degrading, novel Gram-negative bacterium, Rhizobacter gummiphilus strain NS21.</title>
        <authorList>
            <person name="Tabata M."/>
            <person name="Kasai D."/>
            <person name="Fukuda M."/>
        </authorList>
    </citation>
    <scope>NUCLEOTIDE SEQUENCE [LARGE SCALE GENOMIC DNA]</scope>
    <source>
        <strain evidence="7 8">NS21</strain>
    </source>
</reference>
<dbReference type="InterPro" id="IPR016181">
    <property type="entry name" value="Acyl_CoA_acyltransferase"/>
</dbReference>
<evidence type="ECO:0000256" key="4">
    <source>
        <dbReference type="ARBA" id="ARBA00023315"/>
    </source>
</evidence>
<dbReference type="HAMAP" id="MF_02210">
    <property type="entry name" value="RimI"/>
    <property type="match status" value="1"/>
</dbReference>
<keyword evidence="4 5" id="KW-0012">Acyltransferase</keyword>
<dbReference type="PANTHER" id="PTHR43420">
    <property type="entry name" value="ACETYLTRANSFERASE"/>
    <property type="match status" value="1"/>
</dbReference>
<dbReference type="Proteomes" id="UP000193427">
    <property type="component" value="Chromosome"/>
</dbReference>
<dbReference type="SUPFAM" id="SSF55729">
    <property type="entry name" value="Acyl-CoA N-acyltransferases (Nat)"/>
    <property type="match status" value="1"/>
</dbReference>
<dbReference type="InterPro" id="IPR000182">
    <property type="entry name" value="GNAT_dom"/>
</dbReference>
<feature type="active site" description="Proton donor" evidence="5">
    <location>
        <position position="123"/>
    </location>
</feature>